<dbReference type="PROSITE" id="PS50885">
    <property type="entry name" value="HAMP"/>
    <property type="match status" value="1"/>
</dbReference>
<dbReference type="GO" id="GO:0016020">
    <property type="term" value="C:membrane"/>
    <property type="evidence" value="ECO:0007669"/>
    <property type="project" value="InterPro"/>
</dbReference>
<dbReference type="InterPro" id="IPR032255">
    <property type="entry name" value="HBM"/>
</dbReference>
<dbReference type="GO" id="GO:0007165">
    <property type="term" value="P:signal transduction"/>
    <property type="evidence" value="ECO:0007669"/>
    <property type="project" value="InterPro"/>
</dbReference>
<feature type="transmembrane region" description="Helical" evidence="1">
    <location>
        <begin position="381"/>
        <end position="403"/>
    </location>
</feature>
<name>A0A935TCB5_9PROT</name>
<comment type="caution">
    <text evidence="3">The sequence shown here is derived from an EMBL/GenBank/DDBJ whole genome shotgun (WGS) entry which is preliminary data.</text>
</comment>
<dbReference type="AlphaFoldDB" id="A0A935TCB5"/>
<feature type="domain" description="HAMP" evidence="2">
    <location>
        <begin position="404"/>
        <end position="458"/>
    </location>
</feature>
<dbReference type="Proteomes" id="UP000706151">
    <property type="component" value="Unassembled WGS sequence"/>
</dbReference>
<keyword evidence="1" id="KW-1133">Transmembrane helix</keyword>
<dbReference type="SMART" id="SM01358">
    <property type="entry name" value="HBM"/>
    <property type="match status" value="1"/>
</dbReference>
<evidence type="ECO:0000313" key="4">
    <source>
        <dbReference type="Proteomes" id="UP000706151"/>
    </source>
</evidence>
<evidence type="ECO:0000259" key="2">
    <source>
        <dbReference type="PROSITE" id="PS50885"/>
    </source>
</evidence>
<proteinExistence type="predicted"/>
<dbReference type="InterPro" id="IPR003660">
    <property type="entry name" value="HAMP_dom"/>
</dbReference>
<sequence>MNKVSSKLRIGEKAGLCFLVVGLLFIGVVGHYHQTLKSVLADYQQLHSVFEVRKSLALDIEIDMAEARDAEKDFLIHRQEHFASAVDQHLQSMRKKVAALAAVDQQSRQTAEDIERLMTTYQENFRAVAAAWRDMGLDENSGLQGAFREKIHRLHELSAQYSVDNLQIVLLQIRRSEKDLALRQEPAYRERVRKLITEFRQLVLGSGLHEAVQQQLLADLAIYARSFEVFGENALKAGNVAAGKGPFRDAAHRMEATLNAQHVPNLETNILKLRRSEKDFLLRGDPIYPPKVLAVATTIRSQITGSALADGDKALLVDLLRDYQQAFLKLVEQNARIVVLTRAMDAAADQVTPLIQANVGQAVQLMAARVDEISESAQASVVLGLLVLIGATVLAIVFAVEIITRIVRSLRQMAGLLDDLAYGRPTAHVPAVPGGRDEVNCMAQSLNALLDHRANFLDWWKAETSELTAWRELESARTDAERDGAVKQLHTANVATLEQLNAIRSRLLQHAECIVDIQQRLHAGAGRVNAEDVHALEHAARGIVTLLDVVAIAPER</sequence>
<gene>
    <name evidence="3" type="ORF">IPK02_12865</name>
</gene>
<keyword evidence="1" id="KW-0812">Transmembrane</keyword>
<accession>A0A935TCB5</accession>
<protein>
    <recommendedName>
        <fullName evidence="2">HAMP domain-containing protein</fullName>
    </recommendedName>
</protein>
<reference evidence="3 4" key="1">
    <citation type="submission" date="2020-10" db="EMBL/GenBank/DDBJ databases">
        <title>Connecting structure to function with the recovery of over 1000 high-quality activated sludge metagenome-assembled genomes encoding full-length rRNA genes using long-read sequencing.</title>
        <authorList>
            <person name="Singleton C.M."/>
            <person name="Petriglieri F."/>
            <person name="Kristensen J.M."/>
            <person name="Kirkegaard R.H."/>
            <person name="Michaelsen T.Y."/>
            <person name="Andersen M.H."/>
            <person name="Karst S.M."/>
            <person name="Dueholm M.S."/>
            <person name="Nielsen P.H."/>
            <person name="Albertsen M."/>
        </authorList>
    </citation>
    <scope>NUCLEOTIDE SEQUENCE [LARGE SCALE GENOMIC DNA]</scope>
    <source>
        <strain evidence="3">Fred_18-Q3-R57-64_BAT3C.720</strain>
    </source>
</reference>
<evidence type="ECO:0000256" key="1">
    <source>
        <dbReference type="SAM" id="Phobius"/>
    </source>
</evidence>
<organism evidence="3 4">
    <name type="scientific">Candidatus Accumulibacter affinis</name>
    <dbReference type="NCBI Taxonomy" id="2954384"/>
    <lineage>
        <taxon>Bacteria</taxon>
        <taxon>Pseudomonadati</taxon>
        <taxon>Pseudomonadota</taxon>
        <taxon>Betaproteobacteria</taxon>
        <taxon>Candidatus Accumulibacter</taxon>
    </lineage>
</organism>
<evidence type="ECO:0000313" key="3">
    <source>
        <dbReference type="EMBL" id="MBK7954767.1"/>
    </source>
</evidence>
<dbReference type="EMBL" id="JADJOT010000009">
    <property type="protein sequence ID" value="MBK7954767.1"/>
    <property type="molecule type" value="Genomic_DNA"/>
</dbReference>
<dbReference type="Gene3D" id="6.10.340.10">
    <property type="match status" value="1"/>
</dbReference>
<keyword evidence="1" id="KW-0472">Membrane</keyword>